<sequence>MNDDMRTLARASKKSEQLIFNRVNHNSTPPMSAMTAVILQDHECRYDHEPRYDSTPTTTTTMPYFDCPPHQASAKRRKDENRYAMTTTAAHPHRRNGYENSDGAKQHSTCKGRPRNGKEEVL</sequence>
<name>A0A8H5CMI9_9AGAR</name>
<evidence type="ECO:0000313" key="3">
    <source>
        <dbReference type="Proteomes" id="UP000559027"/>
    </source>
</evidence>
<gene>
    <name evidence="2" type="ORF">D9756_011281</name>
</gene>
<protein>
    <submittedName>
        <fullName evidence="2">Uncharacterized protein</fullName>
    </submittedName>
</protein>
<reference evidence="2 3" key="1">
    <citation type="journal article" date="2020" name="ISME J.">
        <title>Uncovering the hidden diversity of litter-decomposition mechanisms in mushroom-forming fungi.</title>
        <authorList>
            <person name="Floudas D."/>
            <person name="Bentzer J."/>
            <person name="Ahren D."/>
            <person name="Johansson T."/>
            <person name="Persson P."/>
            <person name="Tunlid A."/>
        </authorList>
    </citation>
    <scope>NUCLEOTIDE SEQUENCE [LARGE SCALE GENOMIC DNA]</scope>
    <source>
        <strain evidence="2 3">CBS 146.42</strain>
    </source>
</reference>
<dbReference type="EMBL" id="JAACJO010000064">
    <property type="protein sequence ID" value="KAF5344445.1"/>
    <property type="molecule type" value="Genomic_DNA"/>
</dbReference>
<feature type="region of interest" description="Disordered" evidence="1">
    <location>
        <begin position="48"/>
        <end position="122"/>
    </location>
</feature>
<proteinExistence type="predicted"/>
<comment type="caution">
    <text evidence="2">The sequence shown here is derived from an EMBL/GenBank/DDBJ whole genome shotgun (WGS) entry which is preliminary data.</text>
</comment>
<keyword evidence="3" id="KW-1185">Reference proteome</keyword>
<dbReference type="Proteomes" id="UP000559027">
    <property type="component" value="Unassembled WGS sequence"/>
</dbReference>
<organism evidence="2 3">
    <name type="scientific">Leucocoprinus leucothites</name>
    <dbReference type="NCBI Taxonomy" id="201217"/>
    <lineage>
        <taxon>Eukaryota</taxon>
        <taxon>Fungi</taxon>
        <taxon>Dikarya</taxon>
        <taxon>Basidiomycota</taxon>
        <taxon>Agaricomycotina</taxon>
        <taxon>Agaricomycetes</taxon>
        <taxon>Agaricomycetidae</taxon>
        <taxon>Agaricales</taxon>
        <taxon>Agaricineae</taxon>
        <taxon>Agaricaceae</taxon>
        <taxon>Leucocoprinus</taxon>
    </lineage>
</organism>
<evidence type="ECO:0000313" key="2">
    <source>
        <dbReference type="EMBL" id="KAF5344445.1"/>
    </source>
</evidence>
<dbReference type="AlphaFoldDB" id="A0A8H5CMI9"/>
<evidence type="ECO:0000256" key="1">
    <source>
        <dbReference type="SAM" id="MobiDB-lite"/>
    </source>
</evidence>
<accession>A0A8H5CMI9</accession>